<organism evidence="1 2">
    <name type="scientific">Candidatus Nealsonbacteria bacterium CG_4_10_14_0_2_um_filter_39_15</name>
    <dbReference type="NCBI Taxonomy" id="1974681"/>
    <lineage>
        <taxon>Bacteria</taxon>
        <taxon>Candidatus Nealsoniibacteriota</taxon>
    </lineage>
</organism>
<evidence type="ECO:0000313" key="2">
    <source>
        <dbReference type="Proteomes" id="UP000230081"/>
    </source>
</evidence>
<name>A0A2M7UWV8_9BACT</name>
<sequence length="75" mass="8513">EGLETIRDEILKLNPKFIVHCENHSENPRPTAIYQDKPVQFSHDYGKLYKGHKTTITDKVRCPGGGANHLITIDL</sequence>
<reference evidence="2" key="1">
    <citation type="submission" date="2017-09" db="EMBL/GenBank/DDBJ databases">
        <title>Depth-based differentiation of microbial function through sediment-hosted aquifers and enrichment of novel symbionts in the deep terrestrial subsurface.</title>
        <authorList>
            <person name="Probst A.J."/>
            <person name="Ladd B."/>
            <person name="Jarett J.K."/>
            <person name="Geller-Mcgrath D.E."/>
            <person name="Sieber C.M.K."/>
            <person name="Emerson J.B."/>
            <person name="Anantharaman K."/>
            <person name="Thomas B.C."/>
            <person name="Malmstrom R."/>
            <person name="Stieglmeier M."/>
            <person name="Klingl A."/>
            <person name="Woyke T."/>
            <person name="Ryan C.M."/>
            <person name="Banfield J.F."/>
        </authorList>
    </citation>
    <scope>NUCLEOTIDE SEQUENCE [LARGE SCALE GENOMIC DNA]</scope>
</reference>
<dbReference type="Proteomes" id="UP000230081">
    <property type="component" value="Unassembled WGS sequence"/>
</dbReference>
<accession>A0A2M7UWV8</accession>
<comment type="caution">
    <text evidence="1">The sequence shown here is derived from an EMBL/GenBank/DDBJ whole genome shotgun (WGS) entry which is preliminary data.</text>
</comment>
<dbReference type="AlphaFoldDB" id="A0A2M7UWV8"/>
<feature type="non-terminal residue" evidence="1">
    <location>
        <position position="1"/>
    </location>
</feature>
<proteinExistence type="predicted"/>
<dbReference type="EMBL" id="PFPA01000002">
    <property type="protein sequence ID" value="PIZ88454.1"/>
    <property type="molecule type" value="Genomic_DNA"/>
</dbReference>
<gene>
    <name evidence="1" type="ORF">COX91_00030</name>
</gene>
<evidence type="ECO:0000313" key="1">
    <source>
        <dbReference type="EMBL" id="PIZ88454.1"/>
    </source>
</evidence>
<protein>
    <submittedName>
        <fullName evidence="1">Uncharacterized protein</fullName>
    </submittedName>
</protein>